<reference evidence="7 8" key="1">
    <citation type="journal article" date="2020" name="Genome Biol. Evol.">
        <title>Comparative Genomics Underlines Multiple Roles of Profftella, an Obligate Symbiont of Psyllids: Providing Toxins, Vitamins, and Carotenoids.</title>
        <authorList>
            <person name="Nakabachi A."/>
            <person name="Piel J."/>
            <person name="Malenovsky I."/>
            <person name="Hirose Y."/>
        </authorList>
    </citation>
    <scope>NUCLEOTIDE SEQUENCE [LARGE SCALE GENOMIC DNA]</scope>
    <source>
        <strain evidence="7 8">Dco</strain>
    </source>
</reference>
<dbReference type="InterPro" id="IPR014729">
    <property type="entry name" value="Rossmann-like_a/b/a_fold"/>
</dbReference>
<evidence type="ECO:0000313" key="8">
    <source>
        <dbReference type="Proteomes" id="UP000595596"/>
    </source>
</evidence>
<keyword evidence="1 5" id="KW-0436">Ligase</keyword>
<evidence type="ECO:0000259" key="6">
    <source>
        <dbReference type="Pfam" id="PF00749"/>
    </source>
</evidence>
<gene>
    <name evidence="7" type="primary">gltX</name>
    <name evidence="7" type="ORF">CRDco_1150</name>
</gene>
<dbReference type="Pfam" id="PF00749">
    <property type="entry name" value="tRNA-synt_1c"/>
    <property type="match status" value="2"/>
</dbReference>
<dbReference type="GO" id="GO:0004818">
    <property type="term" value="F:glutamate-tRNA ligase activity"/>
    <property type="evidence" value="ECO:0007669"/>
    <property type="project" value="TreeGrafter"/>
</dbReference>
<evidence type="ECO:0000256" key="1">
    <source>
        <dbReference type="ARBA" id="ARBA00022598"/>
    </source>
</evidence>
<evidence type="ECO:0000256" key="2">
    <source>
        <dbReference type="ARBA" id="ARBA00022741"/>
    </source>
</evidence>
<dbReference type="EMBL" id="AP023214">
    <property type="protein sequence ID" value="BCG49338.1"/>
    <property type="molecule type" value="Genomic_DNA"/>
</dbReference>
<keyword evidence="3 5" id="KW-0067">ATP-binding</keyword>
<evidence type="ECO:0000256" key="4">
    <source>
        <dbReference type="ARBA" id="ARBA00023146"/>
    </source>
</evidence>
<dbReference type="PANTHER" id="PTHR43311">
    <property type="entry name" value="GLUTAMATE--TRNA LIGASE"/>
    <property type="match status" value="1"/>
</dbReference>
<dbReference type="Proteomes" id="UP000595596">
    <property type="component" value="Chromosome"/>
</dbReference>
<feature type="domain" description="Glutamyl/glutaminyl-tRNA synthetase class Ib catalytic" evidence="6">
    <location>
        <begin position="119"/>
        <end position="211"/>
    </location>
</feature>
<evidence type="ECO:0000256" key="5">
    <source>
        <dbReference type="RuleBase" id="RU363037"/>
    </source>
</evidence>
<keyword evidence="4 5" id="KW-0030">Aminoacyl-tRNA synthetase</keyword>
<evidence type="ECO:0000256" key="3">
    <source>
        <dbReference type="ARBA" id="ARBA00022840"/>
    </source>
</evidence>
<dbReference type="RefSeq" id="WP_201329429.1">
    <property type="nucleotide sequence ID" value="NZ_AP023214.1"/>
</dbReference>
<proteinExistence type="inferred from homology"/>
<dbReference type="GO" id="GO:0005524">
    <property type="term" value="F:ATP binding"/>
    <property type="evidence" value="ECO:0007669"/>
    <property type="project" value="UniProtKB-KW"/>
</dbReference>
<keyword evidence="2 5" id="KW-0547">Nucleotide-binding</keyword>
<dbReference type="AlphaFoldDB" id="A0A7R7ABI7"/>
<protein>
    <submittedName>
        <fullName evidence="7">Glutamate--tRNA ligase</fullName>
    </submittedName>
</protein>
<evidence type="ECO:0000313" key="7">
    <source>
        <dbReference type="EMBL" id="BCG49338.1"/>
    </source>
</evidence>
<keyword evidence="8" id="KW-1185">Reference proteome</keyword>
<sequence>MYNLRIALSPSGFPHIGNNFIILTNYLLKNKIFGNIFLRFDDTNEKKNKLKNKFYIINNLKKNGIFVKKIINQKYHFFYYFKKKFNFKRCSYKKNFFNNKILKKNIIYSIFIIFKNLLLKFKDNNYGLIDYKILMDKIIILKNSMVPSYNFSSIIDDYIYDILIIIRGKEWLNQIPFQLLICKKIFFYFYFNHMPNMNHYNGKKLSKRNFLNKNFLNVVFFLKKIKNVFKKNKNYKLLLLEKSKKKLNKINNYIMINLLNLLKNFDVKNIFNLIKIKTFFLEKIKDTNIEFSNFNFLNKIILDTKNIDFFNKIKEFLTKFKKYEFI</sequence>
<keyword evidence="5" id="KW-0648">Protein biosynthesis</keyword>
<feature type="domain" description="Glutamyl/glutaminyl-tRNA synthetase class Ib catalytic" evidence="6">
    <location>
        <begin position="4"/>
        <end position="76"/>
    </location>
</feature>
<comment type="similarity">
    <text evidence="5">Belongs to the class-I aminoacyl-tRNA synthetase family.</text>
</comment>
<dbReference type="Gene3D" id="3.40.50.620">
    <property type="entry name" value="HUPs"/>
    <property type="match status" value="2"/>
</dbReference>
<dbReference type="InterPro" id="IPR020058">
    <property type="entry name" value="Glu/Gln-tRNA-synth_Ib_cat-dom"/>
</dbReference>
<accession>A0A7R7ABI7</accession>
<dbReference type="InterPro" id="IPR049940">
    <property type="entry name" value="GluQ/Sye"/>
</dbReference>
<name>A0A7R7ABI7_CARRU</name>
<dbReference type="PANTHER" id="PTHR43311:SF2">
    <property type="entry name" value="GLUTAMATE--TRNA LIGASE, MITOCHONDRIAL-RELATED"/>
    <property type="match status" value="1"/>
</dbReference>
<dbReference type="SUPFAM" id="SSF52374">
    <property type="entry name" value="Nucleotidylyl transferase"/>
    <property type="match status" value="1"/>
</dbReference>
<dbReference type="KEGG" id="crr:CRDco_1150"/>
<organism evidence="7 8">
    <name type="scientific">Candidatus Carsonella ruddii</name>
    <name type="common">Diaphorina cf. continua</name>
    <dbReference type="NCBI Taxonomy" id="2661587"/>
    <lineage>
        <taxon>Bacteria</taxon>
        <taxon>Pseudomonadati</taxon>
        <taxon>Pseudomonadota</taxon>
        <taxon>Gammaproteobacteria</taxon>
        <taxon>Oceanospirillales</taxon>
        <taxon>Halomonadaceae</taxon>
        <taxon>Zymobacter group</taxon>
        <taxon>Candidatus Carsonella</taxon>
    </lineage>
</organism>
<dbReference type="GO" id="GO:0006424">
    <property type="term" value="P:glutamyl-tRNA aminoacylation"/>
    <property type="evidence" value="ECO:0007669"/>
    <property type="project" value="TreeGrafter"/>
</dbReference>